<reference evidence="1" key="1">
    <citation type="submission" date="2023-04" db="EMBL/GenBank/DDBJ databases">
        <title>A chromosome-level genome assembly of the parasitoid wasp Eretmocerus hayati.</title>
        <authorList>
            <person name="Zhong Y."/>
            <person name="Liu S."/>
            <person name="Liu Y."/>
        </authorList>
    </citation>
    <scope>NUCLEOTIDE SEQUENCE</scope>
    <source>
        <strain evidence="1">ZJU_SS_LIU_2023</strain>
    </source>
</reference>
<sequence length="436" mass="46846">MLKTVARTVFRDGHLNIQRRWLNIHENGAYSLLREAGIPTPPFGLAHSPDEAAQIASELGPGDLVLKAQVLAGGRGKGNFIGTDVPGVAMCYSPEEAKALASKMLGKKLVTKQTGPEGKICNSVMVTTRMFTRKELYLSVMMERSFNGPVIISSSKGGVNIEDVAATSPEAIKYTKIDILEGLNREQAQEVAASLGIDEVDAVADIVCNLYNLFVEKDALLLEINPLAQDPCGQYFALDCKCNFDDSAEYRQSELFSLRDPSQKDPSEVKATAVGLNYVALDGNIGCMVNGAGLAMATMDIIKLHGGEPANFLDVGGGAVVSTVKEAFQIISSDPKVESIFVNIFGGIMRCDVIAEGIIEACKDLKMDIPVIVRLQGTNAEKGQKLILDAKLNMIPTEDLTEAAQACVDVANIIRLAKKLNLNINMSPRSGRPCPT</sequence>
<proteinExistence type="predicted"/>
<name>A0ACC2PKZ6_9HYME</name>
<gene>
    <name evidence="1" type="ORF">QAD02_019914</name>
</gene>
<protein>
    <submittedName>
        <fullName evidence="1">Uncharacterized protein</fullName>
    </submittedName>
</protein>
<evidence type="ECO:0000313" key="2">
    <source>
        <dbReference type="Proteomes" id="UP001239111"/>
    </source>
</evidence>
<evidence type="ECO:0000313" key="1">
    <source>
        <dbReference type="EMBL" id="KAJ8684122.1"/>
    </source>
</evidence>
<keyword evidence="2" id="KW-1185">Reference proteome</keyword>
<organism evidence="1 2">
    <name type="scientific">Eretmocerus hayati</name>
    <dbReference type="NCBI Taxonomy" id="131215"/>
    <lineage>
        <taxon>Eukaryota</taxon>
        <taxon>Metazoa</taxon>
        <taxon>Ecdysozoa</taxon>
        <taxon>Arthropoda</taxon>
        <taxon>Hexapoda</taxon>
        <taxon>Insecta</taxon>
        <taxon>Pterygota</taxon>
        <taxon>Neoptera</taxon>
        <taxon>Endopterygota</taxon>
        <taxon>Hymenoptera</taxon>
        <taxon>Apocrita</taxon>
        <taxon>Proctotrupomorpha</taxon>
        <taxon>Chalcidoidea</taxon>
        <taxon>Aphelinidae</taxon>
        <taxon>Aphelininae</taxon>
        <taxon>Eretmocerus</taxon>
    </lineage>
</organism>
<accession>A0ACC2PKZ6</accession>
<dbReference type="EMBL" id="CM056741">
    <property type="protein sequence ID" value="KAJ8684122.1"/>
    <property type="molecule type" value="Genomic_DNA"/>
</dbReference>
<dbReference type="Proteomes" id="UP001239111">
    <property type="component" value="Chromosome 1"/>
</dbReference>
<comment type="caution">
    <text evidence="1">The sequence shown here is derived from an EMBL/GenBank/DDBJ whole genome shotgun (WGS) entry which is preliminary data.</text>
</comment>